<dbReference type="SUPFAM" id="SSF51735">
    <property type="entry name" value="NAD(P)-binding Rossmann-fold domains"/>
    <property type="match status" value="1"/>
</dbReference>
<feature type="domain" description="Pyrroline-5-carboxylate reductase catalytic N-terminal" evidence="2">
    <location>
        <begin position="5"/>
        <end position="95"/>
    </location>
</feature>
<name>A0AB39TGL0_9ACTN</name>
<dbReference type="Pfam" id="PF03807">
    <property type="entry name" value="F420_oxidored"/>
    <property type="match status" value="1"/>
</dbReference>
<evidence type="ECO:0000256" key="1">
    <source>
        <dbReference type="ARBA" id="ARBA00023002"/>
    </source>
</evidence>
<evidence type="ECO:0000313" key="3">
    <source>
        <dbReference type="EMBL" id="XDQ78021.1"/>
    </source>
</evidence>
<sequence>MRTIRIGILGTGAMAAALGGAWVRAGHEVTVGGRDPEAARRLAARIGATGGGDPAAAVRSAEAVLVAVPAGVAAAVVEPLAADLAGRVLLDCTVPMAPGPDGPALTTAGGGDSVARRLAAAAPAARVVKAFGICHESIWTMPRPGFEGAPLGVPYCGDDPDAAALVAGLVDSMGCVPVHCGGLDRAALLEATAVFAIGVWRAGGEARHVFPSPALAPGAVDDDEEE</sequence>
<evidence type="ECO:0000259" key="2">
    <source>
        <dbReference type="Pfam" id="PF03807"/>
    </source>
</evidence>
<dbReference type="Gene3D" id="3.40.50.720">
    <property type="entry name" value="NAD(P)-binding Rossmann-like Domain"/>
    <property type="match status" value="1"/>
</dbReference>
<dbReference type="RefSeq" id="WP_369182598.1">
    <property type="nucleotide sequence ID" value="NZ_CP163445.1"/>
</dbReference>
<dbReference type="AlphaFoldDB" id="A0AB39TGL0"/>
<organism evidence="3">
    <name type="scientific">Streptomyces sp. Y1</name>
    <dbReference type="NCBI Taxonomy" id="3238634"/>
    <lineage>
        <taxon>Bacteria</taxon>
        <taxon>Bacillati</taxon>
        <taxon>Actinomycetota</taxon>
        <taxon>Actinomycetes</taxon>
        <taxon>Kitasatosporales</taxon>
        <taxon>Streptomycetaceae</taxon>
        <taxon>Streptomyces</taxon>
    </lineage>
</organism>
<proteinExistence type="predicted"/>
<dbReference type="EMBL" id="CP163445">
    <property type="protein sequence ID" value="XDQ78021.1"/>
    <property type="molecule type" value="Genomic_DNA"/>
</dbReference>
<gene>
    <name evidence="3" type="ORF">AB2U05_05800</name>
</gene>
<dbReference type="PANTHER" id="PTHR14239:SF10">
    <property type="entry name" value="REDUCTASE"/>
    <property type="match status" value="1"/>
</dbReference>
<dbReference type="PANTHER" id="PTHR14239">
    <property type="entry name" value="DUDULIN-RELATED"/>
    <property type="match status" value="1"/>
</dbReference>
<dbReference type="InterPro" id="IPR051267">
    <property type="entry name" value="STEAP_metalloreductase"/>
</dbReference>
<keyword evidence="1" id="KW-0560">Oxidoreductase</keyword>
<dbReference type="GO" id="GO:0016491">
    <property type="term" value="F:oxidoreductase activity"/>
    <property type="evidence" value="ECO:0007669"/>
    <property type="project" value="UniProtKB-KW"/>
</dbReference>
<dbReference type="InterPro" id="IPR036291">
    <property type="entry name" value="NAD(P)-bd_dom_sf"/>
</dbReference>
<protein>
    <submittedName>
        <fullName evidence="3">NADPH-dependent F420 reductase</fullName>
    </submittedName>
</protein>
<accession>A0AB39TGL0</accession>
<reference evidence="3" key="1">
    <citation type="submission" date="2024-07" db="EMBL/GenBank/DDBJ databases">
        <authorList>
            <person name="Yu S.T."/>
        </authorList>
    </citation>
    <scope>NUCLEOTIDE SEQUENCE</scope>
    <source>
        <strain evidence="3">Y1</strain>
    </source>
</reference>
<dbReference type="InterPro" id="IPR028939">
    <property type="entry name" value="P5C_Rdtase_cat_N"/>
</dbReference>